<sequence>MNENEQVVHYMDNSYYYPVSEGYVDYYSSASTAPLNYLNFAPMNDQESIYWSMHMNSYKYGQPDPEGFYYGLYDDNDLAPRMDFNRRVWEYSSMATTEDPITVDLPPEQSVVSEVHSIPEERVVSEVHSIPEERLPNDQDAANDEVAWQDDINPDTMTYEELLDLGEAVGTQSRGLSQELIDLLPTSKHKSGGIFSRKKSEERCVICQMRYKRGDRQINLPCKHAYHTHCGSKWLSINKISLLSRHVQYATLRYLVMISTMICRIDWKFHREGAIYCTFVLSLIHRRALQSV</sequence>
<reference evidence="2" key="1">
    <citation type="submission" date="2018-01" db="EMBL/GenBank/DDBJ databases">
        <authorList>
            <person name="Mao J.F."/>
        </authorList>
    </citation>
    <scope>NUCLEOTIDE SEQUENCE</scope>
    <source>
        <strain evidence="2">Huo1</strain>
        <tissue evidence="2">Leaf</tissue>
    </source>
</reference>
<organism evidence="2">
    <name type="scientific">Salvia splendens</name>
    <name type="common">Scarlet sage</name>
    <dbReference type="NCBI Taxonomy" id="180675"/>
    <lineage>
        <taxon>Eukaryota</taxon>
        <taxon>Viridiplantae</taxon>
        <taxon>Streptophyta</taxon>
        <taxon>Embryophyta</taxon>
        <taxon>Tracheophyta</taxon>
        <taxon>Spermatophyta</taxon>
        <taxon>Magnoliopsida</taxon>
        <taxon>eudicotyledons</taxon>
        <taxon>Gunneridae</taxon>
        <taxon>Pentapetalae</taxon>
        <taxon>asterids</taxon>
        <taxon>lamiids</taxon>
        <taxon>Lamiales</taxon>
        <taxon>Lamiaceae</taxon>
        <taxon>Nepetoideae</taxon>
        <taxon>Mentheae</taxon>
        <taxon>Salviinae</taxon>
        <taxon>Salvia</taxon>
        <taxon>Salvia subgen. Calosphace</taxon>
        <taxon>core Calosphace</taxon>
    </lineage>
</organism>
<protein>
    <recommendedName>
        <fullName evidence="1">RING-type domain-containing protein</fullName>
    </recommendedName>
</protein>
<dbReference type="GO" id="GO:0004842">
    <property type="term" value="F:ubiquitin-protein transferase activity"/>
    <property type="evidence" value="ECO:0007669"/>
    <property type="project" value="InterPro"/>
</dbReference>
<name>A0A8X8WFN2_SALSN</name>
<dbReference type="GO" id="GO:0048437">
    <property type="term" value="P:floral organ development"/>
    <property type="evidence" value="ECO:0007669"/>
    <property type="project" value="TreeGrafter"/>
</dbReference>
<dbReference type="GO" id="GO:0046621">
    <property type="term" value="P:negative regulation of organ growth"/>
    <property type="evidence" value="ECO:0007669"/>
    <property type="project" value="InterPro"/>
</dbReference>
<evidence type="ECO:0000313" key="3">
    <source>
        <dbReference type="Proteomes" id="UP000298416"/>
    </source>
</evidence>
<dbReference type="PANTHER" id="PTHR46400">
    <property type="entry name" value="RING/U-BOX SUPERFAMILY PROTEIN"/>
    <property type="match status" value="1"/>
</dbReference>
<keyword evidence="3" id="KW-1185">Reference proteome</keyword>
<dbReference type="GO" id="GO:0016567">
    <property type="term" value="P:protein ubiquitination"/>
    <property type="evidence" value="ECO:0007669"/>
    <property type="project" value="InterPro"/>
</dbReference>
<gene>
    <name evidence="2" type="ORF">SASPL_147455</name>
</gene>
<dbReference type="OrthoDB" id="9984778at2759"/>
<dbReference type="EMBL" id="PNBA02000018">
    <property type="protein sequence ID" value="KAG6393219.1"/>
    <property type="molecule type" value="Genomic_DNA"/>
</dbReference>
<dbReference type="AlphaFoldDB" id="A0A8X8WFN2"/>
<proteinExistence type="predicted"/>
<dbReference type="InterPro" id="IPR033276">
    <property type="entry name" value="BB"/>
</dbReference>
<dbReference type="Proteomes" id="UP000298416">
    <property type="component" value="Unassembled WGS sequence"/>
</dbReference>
<dbReference type="Pfam" id="PF13639">
    <property type="entry name" value="zf-RING_2"/>
    <property type="match status" value="1"/>
</dbReference>
<evidence type="ECO:0000313" key="2">
    <source>
        <dbReference type="EMBL" id="KAG6393219.1"/>
    </source>
</evidence>
<dbReference type="GO" id="GO:0031624">
    <property type="term" value="F:ubiquitin conjugating enzyme binding"/>
    <property type="evidence" value="ECO:0007669"/>
    <property type="project" value="TreeGrafter"/>
</dbReference>
<dbReference type="FunFam" id="3.30.40.10:FF:000226">
    <property type="entry name" value="E3 ubiquitin ligase BIG BROTHER"/>
    <property type="match status" value="1"/>
</dbReference>
<dbReference type="InterPro" id="IPR001841">
    <property type="entry name" value="Znf_RING"/>
</dbReference>
<reference evidence="2" key="2">
    <citation type="submission" date="2020-08" db="EMBL/GenBank/DDBJ databases">
        <title>Plant Genome Project.</title>
        <authorList>
            <person name="Zhang R.-G."/>
        </authorList>
    </citation>
    <scope>NUCLEOTIDE SEQUENCE</scope>
    <source>
        <strain evidence="2">Huo1</strain>
        <tissue evidence="2">Leaf</tissue>
    </source>
</reference>
<evidence type="ECO:0000259" key="1">
    <source>
        <dbReference type="Pfam" id="PF13639"/>
    </source>
</evidence>
<comment type="caution">
    <text evidence="2">The sequence shown here is derived from an EMBL/GenBank/DDBJ whole genome shotgun (WGS) entry which is preliminary data.</text>
</comment>
<dbReference type="PANTHER" id="PTHR46400:SF5">
    <property type="entry name" value="RING-TYPE DOMAIN-CONTAINING PROTEIN"/>
    <property type="match status" value="1"/>
</dbReference>
<accession>A0A8X8WFN2</accession>
<feature type="domain" description="RING-type" evidence="1">
    <location>
        <begin position="203"/>
        <end position="239"/>
    </location>
</feature>